<keyword evidence="4" id="KW-0539">Nucleus</keyword>
<dbReference type="OrthoDB" id="2186602at2759"/>
<evidence type="ECO:0000313" key="7">
    <source>
        <dbReference type="EMBL" id="SCV99431.1"/>
    </source>
</evidence>
<evidence type="ECO:0000256" key="3">
    <source>
        <dbReference type="ARBA" id="ARBA00023163"/>
    </source>
</evidence>
<dbReference type="GO" id="GO:0016593">
    <property type="term" value="C:Cdc73/Paf1 complex"/>
    <property type="evidence" value="ECO:0007669"/>
    <property type="project" value="InterPro"/>
</dbReference>
<feature type="domain" description="Cell division control protein 73 C-terminal" evidence="6">
    <location>
        <begin position="205"/>
        <end position="355"/>
    </location>
</feature>
<comment type="similarity">
    <text evidence="2">Belongs to the CDC73 family.</text>
</comment>
<dbReference type="OMA" id="GYYFHFA"/>
<gene>
    <name evidence="7" type="ORF">LAFE_0A03004G</name>
</gene>
<dbReference type="InterPro" id="IPR031336">
    <property type="entry name" value="CDC73_C"/>
</dbReference>
<dbReference type="PANTHER" id="PTHR12466:SF8">
    <property type="entry name" value="PARAFIBROMIN"/>
    <property type="match status" value="1"/>
</dbReference>
<keyword evidence="8" id="KW-1185">Reference proteome</keyword>
<feature type="region of interest" description="Disordered" evidence="5">
    <location>
        <begin position="180"/>
        <end position="204"/>
    </location>
</feature>
<proteinExistence type="inferred from homology"/>
<keyword evidence="3" id="KW-0804">Transcription</keyword>
<dbReference type="InterPro" id="IPR007852">
    <property type="entry name" value="Cdc73/Parafibromin"/>
</dbReference>
<sequence length="363" mass="41521">MGNLAKLREQLRKDQNINLLNANGNTTDDIVGASKLALSDGEQLSLDEKTDFQVEDTPITLRTVYNCWIHKDSSAAEYLADCQAKGLTNISFLQRTDLINWLSGQSESSQFISVAGKDHEKSESAVVKEKEEDTIKDPVLQEALAHERVLLDHNSCLRGTKPTNFGYLIKEAELKLVHSLKSSRRPQKTGERAGVSKTSSKTPAKKDPIILIPSAASSIFTIANIKRFLEESVYVHPRDMPPAQSDVTSVVKKFDRFGKPIKFLIVNNTRLFTKPEYWDRVVAVFTTGHAWQFSNYQWSTPTELFQHCRGYYFYFAGDVVPHHVEQWNVQKVELEKNKRFRDVEVLRYFWNSMEKELVARGYR</sequence>
<dbReference type="AlphaFoldDB" id="A0A1G4M6J1"/>
<evidence type="ECO:0000256" key="1">
    <source>
        <dbReference type="ARBA" id="ARBA00004123"/>
    </source>
</evidence>
<dbReference type="GO" id="GO:0032968">
    <property type="term" value="P:positive regulation of transcription elongation by RNA polymerase II"/>
    <property type="evidence" value="ECO:0007669"/>
    <property type="project" value="TreeGrafter"/>
</dbReference>
<evidence type="ECO:0000313" key="8">
    <source>
        <dbReference type="Proteomes" id="UP000190831"/>
    </source>
</evidence>
<evidence type="ECO:0000256" key="5">
    <source>
        <dbReference type="SAM" id="MobiDB-lite"/>
    </source>
</evidence>
<dbReference type="Pfam" id="PF05179">
    <property type="entry name" value="CDC73_C"/>
    <property type="match status" value="1"/>
</dbReference>
<dbReference type="GO" id="GO:0000993">
    <property type="term" value="F:RNA polymerase II complex binding"/>
    <property type="evidence" value="ECO:0007669"/>
    <property type="project" value="TreeGrafter"/>
</dbReference>
<dbReference type="Proteomes" id="UP000190831">
    <property type="component" value="Chromosome A"/>
</dbReference>
<dbReference type="Gene3D" id="3.40.50.11990">
    <property type="entry name" value="RNA polymerase II accessory factor, Cdc73 C-terminal domain"/>
    <property type="match status" value="1"/>
</dbReference>
<evidence type="ECO:0000259" key="6">
    <source>
        <dbReference type="Pfam" id="PF05179"/>
    </source>
</evidence>
<accession>A0A1G4M6J1</accession>
<protein>
    <submittedName>
        <fullName evidence="7">LAFE_0A03004g1_1</fullName>
    </submittedName>
</protein>
<comment type="subcellular location">
    <subcellularLocation>
        <location evidence="1">Nucleus</location>
    </subcellularLocation>
</comment>
<dbReference type="InterPro" id="IPR038103">
    <property type="entry name" value="CDC73_C_sf"/>
</dbReference>
<dbReference type="STRING" id="4955.A0A1G4M6J1"/>
<dbReference type="GO" id="GO:0006368">
    <property type="term" value="P:transcription elongation by RNA polymerase II"/>
    <property type="evidence" value="ECO:0007669"/>
    <property type="project" value="InterPro"/>
</dbReference>
<dbReference type="PANTHER" id="PTHR12466">
    <property type="entry name" value="CDC73 DOMAIN PROTEIN"/>
    <property type="match status" value="1"/>
</dbReference>
<name>A0A1G4M6J1_LACFM</name>
<reference evidence="7 8" key="1">
    <citation type="submission" date="2016-03" db="EMBL/GenBank/DDBJ databases">
        <authorList>
            <person name="Devillers H."/>
        </authorList>
    </citation>
    <scope>NUCLEOTIDE SEQUENCE [LARGE SCALE GENOMIC DNA]</scope>
    <source>
        <strain evidence="7">CBS 6772</strain>
    </source>
</reference>
<evidence type="ECO:0000256" key="4">
    <source>
        <dbReference type="ARBA" id="ARBA00023242"/>
    </source>
</evidence>
<evidence type="ECO:0000256" key="2">
    <source>
        <dbReference type="ARBA" id="ARBA00010427"/>
    </source>
</evidence>
<dbReference type="EMBL" id="LT598487">
    <property type="protein sequence ID" value="SCV99431.1"/>
    <property type="molecule type" value="Genomic_DNA"/>
</dbReference>
<organism evidence="7 8">
    <name type="scientific">Lachancea fermentati</name>
    <name type="common">Zygosaccharomyces fermentati</name>
    <dbReference type="NCBI Taxonomy" id="4955"/>
    <lineage>
        <taxon>Eukaryota</taxon>
        <taxon>Fungi</taxon>
        <taxon>Dikarya</taxon>
        <taxon>Ascomycota</taxon>
        <taxon>Saccharomycotina</taxon>
        <taxon>Saccharomycetes</taxon>
        <taxon>Saccharomycetales</taxon>
        <taxon>Saccharomycetaceae</taxon>
        <taxon>Lachancea</taxon>
    </lineage>
</organism>